<dbReference type="SMART" id="SM00422">
    <property type="entry name" value="HTH_MERR"/>
    <property type="match status" value="1"/>
</dbReference>
<evidence type="ECO:0000256" key="2">
    <source>
        <dbReference type="ARBA" id="ARBA00023015"/>
    </source>
</evidence>
<protein>
    <submittedName>
        <fullName evidence="6">DNA-binding transcriptional MerR regulator</fullName>
    </submittedName>
</protein>
<evidence type="ECO:0000256" key="4">
    <source>
        <dbReference type="ARBA" id="ARBA00023163"/>
    </source>
</evidence>
<dbReference type="InterPro" id="IPR009061">
    <property type="entry name" value="DNA-bd_dom_put_sf"/>
</dbReference>
<dbReference type="Proteomes" id="UP000535437">
    <property type="component" value="Unassembled WGS sequence"/>
</dbReference>
<dbReference type="InterPro" id="IPR000551">
    <property type="entry name" value="MerR-type_HTH_dom"/>
</dbReference>
<dbReference type="PANTHER" id="PTHR30204:SF69">
    <property type="entry name" value="MERR-FAMILY TRANSCRIPTIONAL REGULATOR"/>
    <property type="match status" value="1"/>
</dbReference>
<dbReference type="CDD" id="cd00592">
    <property type="entry name" value="HTH_MerR-like"/>
    <property type="match status" value="1"/>
</dbReference>
<dbReference type="GO" id="GO:0003700">
    <property type="term" value="F:DNA-binding transcription factor activity"/>
    <property type="evidence" value="ECO:0007669"/>
    <property type="project" value="InterPro"/>
</dbReference>
<accession>A0A7Z0GLW3</accession>
<evidence type="ECO:0000256" key="3">
    <source>
        <dbReference type="ARBA" id="ARBA00023125"/>
    </source>
</evidence>
<keyword evidence="3 6" id="KW-0238">DNA-binding</keyword>
<keyword evidence="2" id="KW-0805">Transcription regulation</keyword>
<name>A0A7Z0GLW3_9MICC</name>
<evidence type="ECO:0000259" key="5">
    <source>
        <dbReference type="PROSITE" id="PS50937"/>
    </source>
</evidence>
<dbReference type="SUPFAM" id="SSF46955">
    <property type="entry name" value="Putative DNA-binding domain"/>
    <property type="match status" value="1"/>
</dbReference>
<dbReference type="PANTHER" id="PTHR30204">
    <property type="entry name" value="REDOX-CYCLING DRUG-SENSING TRANSCRIPTIONAL ACTIVATOR SOXR"/>
    <property type="match status" value="1"/>
</dbReference>
<dbReference type="EMBL" id="JACCFY010000001">
    <property type="protein sequence ID" value="NYJ77566.1"/>
    <property type="molecule type" value="Genomic_DNA"/>
</dbReference>
<dbReference type="Pfam" id="PF13411">
    <property type="entry name" value="MerR_1"/>
    <property type="match status" value="1"/>
</dbReference>
<reference evidence="6 7" key="1">
    <citation type="submission" date="2020-07" db="EMBL/GenBank/DDBJ databases">
        <title>Sequencing the genomes of 1000 actinobacteria strains.</title>
        <authorList>
            <person name="Klenk H.-P."/>
        </authorList>
    </citation>
    <scope>NUCLEOTIDE SEQUENCE [LARGE SCALE GENOMIC DNA]</scope>
    <source>
        <strain evidence="6 7">DSM 15475</strain>
    </source>
</reference>
<feature type="domain" description="HTH merR-type" evidence="5">
    <location>
        <begin position="1"/>
        <end position="71"/>
    </location>
</feature>
<dbReference type="AlphaFoldDB" id="A0A7Z0GLW3"/>
<sequence length="248" mass="28074">MPWSTRQLAELAGVTVKAVRHYHRLGLLDEPTRSLNGYKHYDGADLVSLLQIRKMIERGFSLSQIADMDDDSRHQDSIRDMDSHLGAEIERLTGLREELSALLEHGSTPETPAGFVTVSQGLSENQRKLLVVYERFFSAEVVNSLERMLLDRTEEERQIDDDFDQLPENSDGAEIDHLAQRMVPMIQRLRRDHAWPDDPLEDSPHGAGTAGYALAHTLVKVYHTAQIRVLQQVDAILQDQPWSSSPAD</sequence>
<keyword evidence="7" id="KW-1185">Reference proteome</keyword>
<dbReference type="Gene3D" id="1.10.1660.10">
    <property type="match status" value="1"/>
</dbReference>
<dbReference type="PROSITE" id="PS50937">
    <property type="entry name" value="HTH_MERR_2"/>
    <property type="match status" value="1"/>
</dbReference>
<evidence type="ECO:0000313" key="6">
    <source>
        <dbReference type="EMBL" id="NYJ77566.1"/>
    </source>
</evidence>
<dbReference type="GO" id="GO:0003677">
    <property type="term" value="F:DNA binding"/>
    <property type="evidence" value="ECO:0007669"/>
    <property type="project" value="UniProtKB-KW"/>
</dbReference>
<dbReference type="RefSeq" id="WP_179541032.1">
    <property type="nucleotide sequence ID" value="NZ_BAAALL010000004.1"/>
</dbReference>
<evidence type="ECO:0000256" key="1">
    <source>
        <dbReference type="ARBA" id="ARBA00022491"/>
    </source>
</evidence>
<comment type="caution">
    <text evidence="6">The sequence shown here is derived from an EMBL/GenBank/DDBJ whole genome shotgun (WGS) entry which is preliminary data.</text>
</comment>
<evidence type="ECO:0000313" key="7">
    <source>
        <dbReference type="Proteomes" id="UP000535437"/>
    </source>
</evidence>
<dbReference type="InterPro" id="IPR047057">
    <property type="entry name" value="MerR_fam"/>
</dbReference>
<gene>
    <name evidence="6" type="ORF">HNR09_000977</name>
</gene>
<keyword evidence="4" id="KW-0804">Transcription</keyword>
<keyword evidence="1" id="KW-0678">Repressor</keyword>
<proteinExistence type="predicted"/>
<organism evidence="6 7">
    <name type="scientific">Nesterenkonia xinjiangensis</name>
    <dbReference type="NCBI Taxonomy" id="225327"/>
    <lineage>
        <taxon>Bacteria</taxon>
        <taxon>Bacillati</taxon>
        <taxon>Actinomycetota</taxon>
        <taxon>Actinomycetes</taxon>
        <taxon>Micrococcales</taxon>
        <taxon>Micrococcaceae</taxon>
        <taxon>Nesterenkonia</taxon>
    </lineage>
</organism>